<proteinExistence type="predicted"/>
<gene>
    <name evidence="1" type="ORF">DHETER_LOCUS14153</name>
</gene>
<feature type="non-terminal residue" evidence="1">
    <location>
        <position position="85"/>
    </location>
</feature>
<organism evidence="1 2">
    <name type="scientific">Dentiscutata heterogama</name>
    <dbReference type="NCBI Taxonomy" id="1316150"/>
    <lineage>
        <taxon>Eukaryota</taxon>
        <taxon>Fungi</taxon>
        <taxon>Fungi incertae sedis</taxon>
        <taxon>Mucoromycota</taxon>
        <taxon>Glomeromycotina</taxon>
        <taxon>Glomeromycetes</taxon>
        <taxon>Diversisporales</taxon>
        <taxon>Gigasporaceae</taxon>
        <taxon>Dentiscutata</taxon>
    </lineage>
</organism>
<dbReference type="EMBL" id="CAJVPU010042026">
    <property type="protein sequence ID" value="CAG8742758.1"/>
    <property type="molecule type" value="Genomic_DNA"/>
</dbReference>
<protein>
    <submittedName>
        <fullName evidence="1">14092_t:CDS:1</fullName>
    </submittedName>
</protein>
<feature type="non-terminal residue" evidence="1">
    <location>
        <position position="1"/>
    </location>
</feature>
<dbReference type="Proteomes" id="UP000789702">
    <property type="component" value="Unassembled WGS sequence"/>
</dbReference>
<sequence>NNSSNDIAAIMTTAIATKEKAEKQEEPQKEQIKISECQALNNIKKIVAKSRYHSNEISETDDELADDKRRKMIQHLLDDDHNNHV</sequence>
<accession>A0ACA9Q9Y5</accession>
<comment type="caution">
    <text evidence="1">The sequence shown here is derived from an EMBL/GenBank/DDBJ whole genome shotgun (WGS) entry which is preliminary data.</text>
</comment>
<evidence type="ECO:0000313" key="1">
    <source>
        <dbReference type="EMBL" id="CAG8742758.1"/>
    </source>
</evidence>
<reference evidence="1" key="1">
    <citation type="submission" date="2021-06" db="EMBL/GenBank/DDBJ databases">
        <authorList>
            <person name="Kallberg Y."/>
            <person name="Tangrot J."/>
            <person name="Rosling A."/>
        </authorList>
    </citation>
    <scope>NUCLEOTIDE SEQUENCE</scope>
    <source>
        <strain evidence="1">IL203A</strain>
    </source>
</reference>
<evidence type="ECO:0000313" key="2">
    <source>
        <dbReference type="Proteomes" id="UP000789702"/>
    </source>
</evidence>
<name>A0ACA9Q9Y5_9GLOM</name>
<keyword evidence="2" id="KW-1185">Reference proteome</keyword>